<organism evidence="1 2">
    <name type="scientific">Danaus chrysippus</name>
    <name type="common">African queen</name>
    <dbReference type="NCBI Taxonomy" id="151541"/>
    <lineage>
        <taxon>Eukaryota</taxon>
        <taxon>Metazoa</taxon>
        <taxon>Ecdysozoa</taxon>
        <taxon>Arthropoda</taxon>
        <taxon>Hexapoda</taxon>
        <taxon>Insecta</taxon>
        <taxon>Pterygota</taxon>
        <taxon>Neoptera</taxon>
        <taxon>Endopterygota</taxon>
        <taxon>Lepidoptera</taxon>
        <taxon>Glossata</taxon>
        <taxon>Ditrysia</taxon>
        <taxon>Papilionoidea</taxon>
        <taxon>Nymphalidae</taxon>
        <taxon>Danainae</taxon>
        <taxon>Danaini</taxon>
        <taxon>Danaina</taxon>
        <taxon>Danaus</taxon>
        <taxon>Anosia</taxon>
    </lineage>
</organism>
<proteinExistence type="predicted"/>
<dbReference type="PANTHER" id="PTHR45816">
    <property type="entry name" value="MIR DOMAIN-CONTAINING PROTEIN"/>
    <property type="match status" value="1"/>
</dbReference>
<name>A0A8J2W5N3_9NEOP</name>
<comment type="caution">
    <text evidence="1">The sequence shown here is derived from an EMBL/GenBank/DDBJ whole genome shotgun (WGS) entry which is preliminary data.</text>
</comment>
<dbReference type="GO" id="GO:0006816">
    <property type="term" value="P:calcium ion transport"/>
    <property type="evidence" value="ECO:0007669"/>
    <property type="project" value="InterPro"/>
</dbReference>
<evidence type="ECO:0000313" key="2">
    <source>
        <dbReference type="Proteomes" id="UP000789524"/>
    </source>
</evidence>
<gene>
    <name evidence="1" type="ORF">DCHRY22_LOCUS9083</name>
</gene>
<dbReference type="InterPro" id="IPR035910">
    <property type="entry name" value="RyR/IP3R_RIH_dom_sf"/>
</dbReference>
<accession>A0A8J2W5N3</accession>
<dbReference type="OrthoDB" id="76898at2759"/>
<dbReference type="InterPro" id="IPR015925">
    <property type="entry name" value="Ryanodine_IP3_receptor"/>
</dbReference>
<keyword evidence="2" id="KW-1185">Reference proteome</keyword>
<dbReference type="PANTHER" id="PTHR45816:SF4">
    <property type="entry name" value="RYR_IP3R HOMOLOGY ASSOCIATED DOMAIN-CONTAINING PROTEIN"/>
    <property type="match status" value="1"/>
</dbReference>
<dbReference type="SUPFAM" id="SSF100909">
    <property type="entry name" value="IP3 receptor type 1 binding core, domain 2"/>
    <property type="match status" value="1"/>
</dbReference>
<dbReference type="EMBL" id="CAKASE010000064">
    <property type="protein sequence ID" value="CAG9569915.1"/>
    <property type="molecule type" value="Genomic_DNA"/>
</dbReference>
<evidence type="ECO:0000313" key="1">
    <source>
        <dbReference type="EMBL" id="CAG9569915.1"/>
    </source>
</evidence>
<dbReference type="AlphaFoldDB" id="A0A8J2W5N3"/>
<dbReference type="Proteomes" id="UP000789524">
    <property type="component" value="Unassembled WGS sequence"/>
</dbReference>
<protein>
    <submittedName>
        <fullName evidence="1">(African queen) hypothetical protein</fullName>
    </submittedName>
</protein>
<reference evidence="1" key="1">
    <citation type="submission" date="2021-09" db="EMBL/GenBank/DDBJ databases">
        <authorList>
            <person name="Martin H S."/>
        </authorList>
    </citation>
    <scope>NUCLEOTIDE SEQUENCE</scope>
</reference>
<sequence>MRQLYKVPHDEDDAAMVELLDLAHEFLQHFCHGNTQNQAILHKHLDLFLNAGVKEAYVGFLNHCYIDKEVEMKEIYSSNYMWDLFELSFLQDMLAILQPHAALPAPGPSSSPVRPSASSKQAWVNYVTDVLMHTMCTFFNSPFSGQSTTAQPIPLKLEAKIQTVFEKAAALSRQTSKRLLASKSSKLEKMASQSYLQNDRSVMEGLQEIVALLEEQLRPLLQAEQSLLVDILYKPHRLFTSPGELTHPDTSGIFISRYMTRPCHENQNYIATHESNGLDIITALILNDAERILYNMNPKQLVGHLPYLVTARPT</sequence>